<evidence type="ECO:0000313" key="1">
    <source>
        <dbReference type="EMBL" id="QNO50318.1"/>
    </source>
</evidence>
<dbReference type="AlphaFoldDB" id="A0A7G9YQN4"/>
<proteinExistence type="predicted"/>
<dbReference type="EMBL" id="MT631421">
    <property type="protein sequence ID" value="QNO50318.1"/>
    <property type="molecule type" value="Genomic_DNA"/>
</dbReference>
<evidence type="ECO:0008006" key="2">
    <source>
        <dbReference type="Google" id="ProtNLM"/>
    </source>
</evidence>
<sequence length="47" mass="5547">MLDEKTVYRIAPGDLPQYFWVDGVWVFYVTPHNLTPEEVTRIIRAIP</sequence>
<gene>
    <name evidence="1" type="ORF">CCHAJIPP_00006</name>
</gene>
<protein>
    <recommendedName>
        <fullName evidence="2">DUF4367 domain-containing protein</fullName>
    </recommendedName>
</protein>
<reference evidence="1" key="1">
    <citation type="submission" date="2020-06" db="EMBL/GenBank/DDBJ databases">
        <title>Unique genomic features of the anaerobic methanotrophic archaea.</title>
        <authorList>
            <person name="Chadwick G.L."/>
            <person name="Skennerton C.T."/>
            <person name="Laso-Perez R."/>
            <person name="Leu A.O."/>
            <person name="Speth D.R."/>
            <person name="Yu H."/>
            <person name="Morgan-Lang C."/>
            <person name="Hatzenpichler R."/>
            <person name="Goudeau D."/>
            <person name="Malmstrom R."/>
            <person name="Brazelton W.J."/>
            <person name="Woyke T."/>
            <person name="Hallam S.J."/>
            <person name="Tyson G.W."/>
            <person name="Wegener G."/>
            <person name="Boetius A."/>
            <person name="Orphan V."/>
        </authorList>
    </citation>
    <scope>NUCLEOTIDE SEQUENCE</scope>
</reference>
<organism evidence="1">
    <name type="scientific">Candidatus Methanogaster sp. ANME-2c ERB4</name>
    <dbReference type="NCBI Taxonomy" id="2759911"/>
    <lineage>
        <taxon>Archaea</taxon>
        <taxon>Methanobacteriati</taxon>
        <taxon>Methanobacteriota</taxon>
        <taxon>Stenosarchaea group</taxon>
        <taxon>Methanomicrobia</taxon>
        <taxon>Methanosarcinales</taxon>
        <taxon>ANME-2 cluster</taxon>
        <taxon>Candidatus Methanogasteraceae</taxon>
        <taxon>Candidatus Methanogaster</taxon>
    </lineage>
</organism>
<name>A0A7G9YQN4_9EURY</name>
<accession>A0A7G9YQN4</accession>